<protein>
    <submittedName>
        <fullName evidence="3">CubicO group peptidase (Beta-lactamase class C family)</fullName>
    </submittedName>
</protein>
<feature type="domain" description="Beta-lactamase-related" evidence="2">
    <location>
        <begin position="5"/>
        <end position="334"/>
    </location>
</feature>
<dbReference type="EMBL" id="QGGL01000003">
    <property type="protein sequence ID" value="PWK15632.1"/>
    <property type="molecule type" value="Genomic_DNA"/>
</dbReference>
<dbReference type="InterPro" id="IPR012338">
    <property type="entry name" value="Beta-lactam/transpept-like"/>
</dbReference>
<dbReference type="InterPro" id="IPR050789">
    <property type="entry name" value="Diverse_Enzym_Activities"/>
</dbReference>
<reference evidence="3 4" key="1">
    <citation type="submission" date="2018-05" db="EMBL/GenBank/DDBJ databases">
        <title>Genomic Encyclopedia of Type Strains, Phase IV (KMG-IV): sequencing the most valuable type-strain genomes for metagenomic binning, comparative biology and taxonomic classification.</title>
        <authorList>
            <person name="Goeker M."/>
        </authorList>
    </citation>
    <scope>NUCLEOTIDE SEQUENCE [LARGE SCALE GENOMIC DNA]</scope>
    <source>
        <strain evidence="3 4">DSM 18773</strain>
    </source>
</reference>
<dbReference type="AlphaFoldDB" id="A0A316DDM7"/>
<dbReference type="SUPFAM" id="SSF56601">
    <property type="entry name" value="beta-lactamase/transpeptidase-like"/>
    <property type="match status" value="1"/>
</dbReference>
<evidence type="ECO:0000313" key="4">
    <source>
        <dbReference type="Proteomes" id="UP000245634"/>
    </source>
</evidence>
<evidence type="ECO:0000259" key="2">
    <source>
        <dbReference type="Pfam" id="PF00144"/>
    </source>
</evidence>
<dbReference type="RefSeq" id="WP_109686855.1">
    <property type="nucleotide sequence ID" value="NZ_QGGL01000003.1"/>
</dbReference>
<evidence type="ECO:0000313" key="3">
    <source>
        <dbReference type="EMBL" id="PWK15632.1"/>
    </source>
</evidence>
<dbReference type="Pfam" id="PF00144">
    <property type="entry name" value="Beta-lactamase"/>
    <property type="match status" value="1"/>
</dbReference>
<dbReference type="Gene3D" id="3.40.710.10">
    <property type="entry name" value="DD-peptidase/beta-lactamase superfamily"/>
    <property type="match status" value="1"/>
</dbReference>
<dbReference type="GO" id="GO:0016787">
    <property type="term" value="F:hydrolase activity"/>
    <property type="evidence" value="ECO:0007669"/>
    <property type="project" value="UniProtKB-KW"/>
</dbReference>
<organism evidence="3 4">
    <name type="scientific">Tumebacillus permanentifrigoris</name>
    <dbReference type="NCBI Taxonomy" id="378543"/>
    <lineage>
        <taxon>Bacteria</taxon>
        <taxon>Bacillati</taxon>
        <taxon>Bacillota</taxon>
        <taxon>Bacilli</taxon>
        <taxon>Bacillales</taxon>
        <taxon>Alicyclobacillaceae</taxon>
        <taxon>Tumebacillus</taxon>
    </lineage>
</organism>
<comment type="caution">
    <text evidence="3">The sequence shown here is derived from an EMBL/GenBank/DDBJ whole genome shotgun (WGS) entry which is preliminary data.</text>
</comment>
<dbReference type="OrthoDB" id="9770183at2"/>
<dbReference type="InterPro" id="IPR001466">
    <property type="entry name" value="Beta-lactam-related"/>
</dbReference>
<proteinExistence type="predicted"/>
<sequence>MRMNVRDVVEQGLAEGMFAGAVVHVSRGGHEVLHEAFGQAELTPRRRPMTVDAVFDVASLTKVMATLPAVLRSIQLGRLELDRPVLRNITIQHLLTHTSGLPAWKPLYLWAQGRAAYLDRIKAERLDYETGVQSVYSDLGLILLGFVLEDIWQKPLADLTRDLVFAPLGMENTGYLEAGKDAVATEVGNGIERRMCLDYATPCEIAEFPWRTETICGEVHDCNCHYGLQGVSGHAGLFSTAADTARYLQMWAEEGQDFLAPELIRLATTSQTDTTPPGLTRGLGWEVGAWAGEAFLPEAFGHTGFTGTSMWYDRTSRTAVVALTNRVHLTPAANLSTWRRSLHRAAFT</sequence>
<evidence type="ECO:0000256" key="1">
    <source>
        <dbReference type="ARBA" id="ARBA00022801"/>
    </source>
</evidence>
<keyword evidence="4" id="KW-1185">Reference proteome</keyword>
<name>A0A316DDM7_9BACL</name>
<dbReference type="PANTHER" id="PTHR43283">
    <property type="entry name" value="BETA-LACTAMASE-RELATED"/>
    <property type="match status" value="1"/>
</dbReference>
<keyword evidence="1" id="KW-0378">Hydrolase</keyword>
<gene>
    <name evidence="3" type="ORF">C7459_103172</name>
</gene>
<accession>A0A316DDM7</accession>
<dbReference type="Proteomes" id="UP000245634">
    <property type="component" value="Unassembled WGS sequence"/>
</dbReference>
<dbReference type="PANTHER" id="PTHR43283:SF11">
    <property type="entry name" value="BETA-LACTAMASE-RELATED DOMAIN-CONTAINING PROTEIN"/>
    <property type="match status" value="1"/>
</dbReference>